<name>A0AAD6YSJ6_9AGAR</name>
<protein>
    <submittedName>
        <fullName evidence="3">Uncharacterized protein</fullName>
    </submittedName>
</protein>
<keyword evidence="2" id="KW-1133">Transmembrane helix</keyword>
<keyword evidence="2" id="KW-0812">Transmembrane</keyword>
<dbReference type="AlphaFoldDB" id="A0AAD6YSJ6"/>
<keyword evidence="2" id="KW-0472">Membrane</keyword>
<evidence type="ECO:0000256" key="1">
    <source>
        <dbReference type="SAM" id="MobiDB-lite"/>
    </source>
</evidence>
<proteinExistence type="predicted"/>
<comment type="caution">
    <text evidence="3">The sequence shown here is derived from an EMBL/GenBank/DDBJ whole genome shotgun (WGS) entry which is preliminary data.</text>
</comment>
<accession>A0AAD6YSJ6</accession>
<sequence>MAFASETEALQGLHFYAWSLASFRGRSKECPVGSSSDMNTGSQPSPPGGATGGIGSASVNLHSSPLGGASESLAVSAYLSGSQDSLPVGAPGGRDSSSLSSASSYLTPQSSPPGGAPSSLALSPVVFAYPPSAEPLPPSSHGPRSDHDSDKKRIHVKMSNIRMFAFLCAGLSCAVYIPILGNDRINALLGPAYIVIFILVNATIFVNALACVSSYYMISKFADSTRTEGEDQVINVNPKTVYHMLSQYEGGRQTFPIDRVAAQGLVFLGVVLIAAEVVIHAVLLRGLPLA</sequence>
<keyword evidence="4" id="KW-1185">Reference proteome</keyword>
<reference evidence="3" key="1">
    <citation type="submission" date="2023-03" db="EMBL/GenBank/DDBJ databases">
        <title>Massive genome expansion in bonnet fungi (Mycena s.s.) driven by repeated elements and novel gene families across ecological guilds.</title>
        <authorList>
            <consortium name="Lawrence Berkeley National Laboratory"/>
            <person name="Harder C.B."/>
            <person name="Miyauchi S."/>
            <person name="Viragh M."/>
            <person name="Kuo A."/>
            <person name="Thoen E."/>
            <person name="Andreopoulos B."/>
            <person name="Lu D."/>
            <person name="Skrede I."/>
            <person name="Drula E."/>
            <person name="Henrissat B."/>
            <person name="Morin E."/>
            <person name="Kohler A."/>
            <person name="Barry K."/>
            <person name="LaButti K."/>
            <person name="Morin E."/>
            <person name="Salamov A."/>
            <person name="Lipzen A."/>
            <person name="Mereny Z."/>
            <person name="Hegedus B."/>
            <person name="Baldrian P."/>
            <person name="Stursova M."/>
            <person name="Weitz H."/>
            <person name="Taylor A."/>
            <person name="Grigoriev I.V."/>
            <person name="Nagy L.G."/>
            <person name="Martin F."/>
            <person name="Kauserud H."/>
        </authorList>
    </citation>
    <scope>NUCLEOTIDE SEQUENCE</scope>
    <source>
        <strain evidence="3">9144</strain>
    </source>
</reference>
<evidence type="ECO:0000256" key="2">
    <source>
        <dbReference type="SAM" id="Phobius"/>
    </source>
</evidence>
<feature type="region of interest" description="Disordered" evidence="1">
    <location>
        <begin position="27"/>
        <end position="65"/>
    </location>
</feature>
<feature type="region of interest" description="Disordered" evidence="1">
    <location>
        <begin position="86"/>
        <end position="117"/>
    </location>
</feature>
<feature type="transmembrane region" description="Helical" evidence="2">
    <location>
        <begin position="260"/>
        <end position="283"/>
    </location>
</feature>
<evidence type="ECO:0000313" key="4">
    <source>
        <dbReference type="Proteomes" id="UP001219525"/>
    </source>
</evidence>
<feature type="compositionally biased region" description="Low complexity" evidence="1">
    <location>
        <begin position="96"/>
        <end position="109"/>
    </location>
</feature>
<gene>
    <name evidence="3" type="ORF">GGX14DRAFT_384837</name>
</gene>
<feature type="transmembrane region" description="Helical" evidence="2">
    <location>
        <begin position="161"/>
        <end position="180"/>
    </location>
</feature>
<dbReference type="EMBL" id="JARJCW010000002">
    <property type="protein sequence ID" value="KAJ7228351.1"/>
    <property type="molecule type" value="Genomic_DNA"/>
</dbReference>
<feature type="transmembrane region" description="Helical" evidence="2">
    <location>
        <begin position="192"/>
        <end position="218"/>
    </location>
</feature>
<organism evidence="3 4">
    <name type="scientific">Mycena pura</name>
    <dbReference type="NCBI Taxonomy" id="153505"/>
    <lineage>
        <taxon>Eukaryota</taxon>
        <taxon>Fungi</taxon>
        <taxon>Dikarya</taxon>
        <taxon>Basidiomycota</taxon>
        <taxon>Agaricomycotina</taxon>
        <taxon>Agaricomycetes</taxon>
        <taxon>Agaricomycetidae</taxon>
        <taxon>Agaricales</taxon>
        <taxon>Marasmiineae</taxon>
        <taxon>Mycenaceae</taxon>
        <taxon>Mycena</taxon>
    </lineage>
</organism>
<evidence type="ECO:0000313" key="3">
    <source>
        <dbReference type="EMBL" id="KAJ7228351.1"/>
    </source>
</evidence>
<feature type="compositionally biased region" description="Polar residues" evidence="1">
    <location>
        <begin position="33"/>
        <end position="43"/>
    </location>
</feature>
<dbReference type="Proteomes" id="UP001219525">
    <property type="component" value="Unassembled WGS sequence"/>
</dbReference>